<evidence type="ECO:0000256" key="1">
    <source>
        <dbReference type="ARBA" id="ARBA00004141"/>
    </source>
</evidence>
<evidence type="ECO:0000256" key="2">
    <source>
        <dbReference type="ARBA" id="ARBA00022448"/>
    </source>
</evidence>
<reference evidence="9" key="2">
    <citation type="submission" date="2022-04" db="EMBL/GenBank/DDBJ databases">
        <title>Sequencing and genomic assembly of Halococcus dombrowskii.</title>
        <authorList>
            <person name="Lim S.W."/>
            <person name="MacLea K.S."/>
        </authorList>
    </citation>
    <scope>NUCLEOTIDE SEQUENCE</scope>
    <source>
        <strain evidence="9">H4</strain>
    </source>
</reference>
<dbReference type="EMBL" id="BAAADN010000047">
    <property type="protein sequence ID" value="GAA0471012.1"/>
    <property type="molecule type" value="Genomic_DNA"/>
</dbReference>
<dbReference type="Proteomes" id="UP001500962">
    <property type="component" value="Unassembled WGS sequence"/>
</dbReference>
<evidence type="ECO:0000256" key="6">
    <source>
        <dbReference type="ARBA" id="ARBA00023136"/>
    </source>
</evidence>
<dbReference type="Pfam" id="PF03547">
    <property type="entry name" value="Mem_trans"/>
    <property type="match status" value="2"/>
</dbReference>
<dbReference type="PANTHER" id="PTHR36838">
    <property type="entry name" value="AUXIN EFFLUX CARRIER FAMILY PROTEIN"/>
    <property type="match status" value="1"/>
</dbReference>
<name>A0AAV3SKB0_HALDO</name>
<evidence type="ECO:0000313" key="9">
    <source>
        <dbReference type="EMBL" id="UOO93820.1"/>
    </source>
</evidence>
<evidence type="ECO:0000256" key="3">
    <source>
        <dbReference type="ARBA" id="ARBA00022475"/>
    </source>
</evidence>
<dbReference type="PANTHER" id="PTHR36838:SF1">
    <property type="entry name" value="SLR1864 PROTEIN"/>
    <property type="match status" value="1"/>
</dbReference>
<accession>A0AAV3SKB0</accession>
<dbReference type="InterPro" id="IPR004776">
    <property type="entry name" value="Mem_transp_PIN-like"/>
</dbReference>
<feature type="transmembrane region" description="Helical" evidence="7">
    <location>
        <begin position="288"/>
        <end position="311"/>
    </location>
</feature>
<keyword evidence="4 7" id="KW-0812">Transmembrane</keyword>
<keyword evidence="6 7" id="KW-0472">Membrane</keyword>
<dbReference type="GO" id="GO:0055085">
    <property type="term" value="P:transmembrane transport"/>
    <property type="evidence" value="ECO:0007669"/>
    <property type="project" value="InterPro"/>
</dbReference>
<organism evidence="8 11">
    <name type="scientific">Halococcus dombrowskii</name>
    <dbReference type="NCBI Taxonomy" id="179637"/>
    <lineage>
        <taxon>Archaea</taxon>
        <taxon>Methanobacteriati</taxon>
        <taxon>Methanobacteriota</taxon>
        <taxon>Stenosarchaea group</taxon>
        <taxon>Halobacteria</taxon>
        <taxon>Halobacteriales</taxon>
        <taxon>Halococcaceae</taxon>
        <taxon>Halococcus</taxon>
    </lineage>
</organism>
<feature type="transmembrane region" description="Helical" evidence="7">
    <location>
        <begin position="255"/>
        <end position="276"/>
    </location>
</feature>
<keyword evidence="10" id="KW-1185">Reference proteome</keyword>
<keyword evidence="5 7" id="KW-1133">Transmembrane helix</keyword>
<evidence type="ECO:0000256" key="5">
    <source>
        <dbReference type="ARBA" id="ARBA00022989"/>
    </source>
</evidence>
<feature type="transmembrane region" description="Helical" evidence="7">
    <location>
        <begin position="194"/>
        <end position="216"/>
    </location>
</feature>
<evidence type="ECO:0000313" key="11">
    <source>
        <dbReference type="Proteomes" id="UP001500962"/>
    </source>
</evidence>
<protein>
    <submittedName>
        <fullName evidence="8">AEC family transporter</fullName>
    </submittedName>
</protein>
<evidence type="ECO:0000256" key="4">
    <source>
        <dbReference type="ARBA" id="ARBA00022692"/>
    </source>
</evidence>
<dbReference type="EMBL" id="CP095005">
    <property type="protein sequence ID" value="UOO93820.1"/>
    <property type="molecule type" value="Genomic_DNA"/>
</dbReference>
<dbReference type="GeneID" id="71761684"/>
<reference evidence="8" key="3">
    <citation type="submission" date="2023-12" db="EMBL/GenBank/DDBJ databases">
        <authorList>
            <person name="Sun Q."/>
            <person name="Inoue M."/>
        </authorList>
    </citation>
    <scope>NUCLEOTIDE SEQUENCE</scope>
    <source>
        <strain evidence="8">JCM 12289</strain>
    </source>
</reference>
<dbReference type="RefSeq" id="WP_244698245.1">
    <property type="nucleotide sequence ID" value="NZ_BAAADN010000047.1"/>
</dbReference>
<evidence type="ECO:0000313" key="10">
    <source>
        <dbReference type="Proteomes" id="UP000830542"/>
    </source>
</evidence>
<dbReference type="Proteomes" id="UP000830542">
    <property type="component" value="Chromosome"/>
</dbReference>
<dbReference type="AlphaFoldDB" id="A0AAV3SKB0"/>
<dbReference type="GO" id="GO:0016020">
    <property type="term" value="C:membrane"/>
    <property type="evidence" value="ECO:0007669"/>
    <property type="project" value="UniProtKB-SubCell"/>
</dbReference>
<feature type="transmembrane region" description="Helical" evidence="7">
    <location>
        <begin position="165"/>
        <end position="182"/>
    </location>
</feature>
<feature type="transmembrane region" description="Helical" evidence="7">
    <location>
        <begin position="58"/>
        <end position="80"/>
    </location>
</feature>
<comment type="subcellular location">
    <subcellularLocation>
        <location evidence="1">Membrane</location>
        <topology evidence="1">Multi-pass membrane protein</topology>
    </subcellularLocation>
</comment>
<keyword evidence="3" id="KW-1003">Cell membrane</keyword>
<sequence>MSLLSVFATAILPIVTIAAVGFVLGRVREIDVGPLNTVTVYVLVPALVFHSLTTTTVGGATLAKVFVGVVVFILVMVGLAEGVGRVLGESEPIQSAFVLVSAFSNSGNYGIPLSEFAFGATGRATAVLYLVAQSVVIYTVGVYLASRAGGARGLGALTKVFRLPLVYAVVLALVVRALGLVPPADGATMTTIQLVGDASIPLMLILVGVQLASANYGAALSRVGPANVLKLLVAPAVGLAIVSMLDFGNTTVARVFVLECAAPAAITSLILLIELGGEPPAGVSGPEYVSAAVLTTTLLSVPVLTLLITLLKSGLVGSLL</sequence>
<evidence type="ECO:0000313" key="8">
    <source>
        <dbReference type="EMBL" id="GAA0471012.1"/>
    </source>
</evidence>
<evidence type="ECO:0000256" key="7">
    <source>
        <dbReference type="SAM" id="Phobius"/>
    </source>
</evidence>
<feature type="transmembrane region" description="Helical" evidence="7">
    <location>
        <begin position="228"/>
        <end position="248"/>
    </location>
</feature>
<proteinExistence type="predicted"/>
<dbReference type="KEGG" id="hdo:MUK72_07510"/>
<keyword evidence="2" id="KW-0813">Transport</keyword>
<feature type="transmembrane region" description="Helical" evidence="7">
    <location>
        <begin position="32"/>
        <end position="52"/>
    </location>
</feature>
<feature type="transmembrane region" description="Helical" evidence="7">
    <location>
        <begin position="126"/>
        <end position="145"/>
    </location>
</feature>
<reference evidence="8" key="1">
    <citation type="journal article" date="2014" name="Int. J. Syst. Evol. Microbiol.">
        <title>Complete genome sequence of Corynebacterium casei LMG S-19264T (=DSM 44701T), isolated from a smear-ripened cheese.</title>
        <authorList>
            <consortium name="US DOE Joint Genome Institute (JGI-PGF)"/>
            <person name="Walter F."/>
            <person name="Albersmeier A."/>
            <person name="Kalinowski J."/>
            <person name="Ruckert C."/>
        </authorList>
    </citation>
    <scope>NUCLEOTIDE SEQUENCE</scope>
    <source>
        <strain evidence="8">JCM 12289</strain>
    </source>
</reference>
<feature type="transmembrane region" description="Helical" evidence="7">
    <location>
        <begin position="6"/>
        <end position="25"/>
    </location>
</feature>
<gene>
    <name evidence="8" type="ORF">GCM10008985_29970</name>
    <name evidence="9" type="ORF">MUK72_07510</name>
</gene>